<dbReference type="GO" id="GO:0016282">
    <property type="term" value="C:eukaryotic 43S preinitiation complex"/>
    <property type="evidence" value="ECO:0007669"/>
    <property type="project" value="UniProtKB-UniRule"/>
</dbReference>
<comment type="subunit">
    <text evidence="4">Component of the eukaryotic translation initiation factor 3 (eIF-3) complex.</text>
</comment>
<sequence>MCRSMANPWVAYRVVNGVSRPWPAHRWSHPVGSPPPLSWTHTNKQSPPLPAQAMADSFPQPLSLPKPHSGPTSVTNVTVQPLPLAAILDHHLRRPDHQDRVFGTLLGVRNTETGEVEVRSSFGVPYAATGRDVAVDSDHHRTLLELHHRVSPKEVVVGWYATSPILNSFSSLIQDFYNLEAVPLPAIHLTLDPVTLTFKTFVSSPIGLTTLQTLNLLFKPIPCSLSIPTAERTTMELLTKPILGATTSNQTIESDLKIQQSKIMAHLKEPLKTDLPMHHLHHLLTKLKNMLDQVFEYVQKVNKGEIKGNNQVGRLLLDTIGSLPLGLLRSQSGSATKGGDAHSQFEDDFQSHIADVLMVSYVAALVRDQVEISSRLNLLVS</sequence>
<accession>A0A180GQ23</accession>
<dbReference type="InterPro" id="IPR027531">
    <property type="entry name" value="eIF3f"/>
</dbReference>
<reference evidence="7" key="2">
    <citation type="submission" date="2016-05" db="EMBL/GenBank/DDBJ databases">
        <title>Comparative analysis highlights variable genome content of wheat rusts and divergence of the mating loci.</title>
        <authorList>
            <person name="Cuomo C.A."/>
            <person name="Bakkeren G."/>
            <person name="Szabo L."/>
            <person name="Khalil H."/>
            <person name="Joly D."/>
            <person name="Goldberg J."/>
            <person name="Young S."/>
            <person name="Zeng Q."/>
            <person name="Fellers J."/>
        </authorList>
    </citation>
    <scope>NUCLEOTIDE SEQUENCE [LARGE SCALE GENOMIC DNA]</scope>
    <source>
        <strain evidence="7">1-1 BBBD Race 1</strain>
    </source>
</reference>
<keyword evidence="1 4" id="KW-0963">Cytoplasm</keyword>
<dbReference type="AlphaFoldDB" id="A0A180GQ23"/>
<dbReference type="GO" id="GO:0003743">
    <property type="term" value="F:translation initiation factor activity"/>
    <property type="evidence" value="ECO:0007669"/>
    <property type="project" value="UniProtKB-UniRule"/>
</dbReference>
<comment type="subcellular location">
    <subcellularLocation>
        <location evidence="4">Cytoplasm</location>
    </subcellularLocation>
</comment>
<gene>
    <name evidence="7" type="ORF">PTTG_05152</name>
</gene>
<dbReference type="PANTHER" id="PTHR10540">
    <property type="entry name" value="EUKARYOTIC TRANSLATION INITIATION FACTOR 3 SUBUNIT F-RELATED"/>
    <property type="match status" value="1"/>
</dbReference>
<dbReference type="EMBL" id="ADAS02000038">
    <property type="protein sequence ID" value="OAV94641.1"/>
    <property type="molecule type" value="Genomic_DNA"/>
</dbReference>
<dbReference type="OrthoDB" id="25498at2759"/>
<dbReference type="STRING" id="630390.A0A180GQ23"/>
<dbReference type="InterPro" id="IPR024969">
    <property type="entry name" value="EIF3F/CSN6-like_C"/>
</dbReference>
<dbReference type="InterPro" id="IPR000555">
    <property type="entry name" value="JAMM/MPN+_dom"/>
</dbReference>
<reference evidence="7" key="1">
    <citation type="submission" date="2009-11" db="EMBL/GenBank/DDBJ databases">
        <authorList>
            <consortium name="The Broad Institute Genome Sequencing Platform"/>
            <person name="Ward D."/>
            <person name="Feldgarden M."/>
            <person name="Earl A."/>
            <person name="Young S.K."/>
            <person name="Zeng Q."/>
            <person name="Koehrsen M."/>
            <person name="Alvarado L."/>
            <person name="Berlin A."/>
            <person name="Bochicchio J."/>
            <person name="Borenstein D."/>
            <person name="Chapman S.B."/>
            <person name="Chen Z."/>
            <person name="Engels R."/>
            <person name="Freedman E."/>
            <person name="Gellesch M."/>
            <person name="Goldberg J."/>
            <person name="Griggs A."/>
            <person name="Gujja S."/>
            <person name="Heilman E."/>
            <person name="Heiman D."/>
            <person name="Hepburn T."/>
            <person name="Howarth C."/>
            <person name="Jen D."/>
            <person name="Larson L."/>
            <person name="Lewis B."/>
            <person name="Mehta T."/>
            <person name="Park D."/>
            <person name="Pearson M."/>
            <person name="Roberts A."/>
            <person name="Saif S."/>
            <person name="Shea T."/>
            <person name="Shenoy N."/>
            <person name="Sisk P."/>
            <person name="Stolte C."/>
            <person name="Sykes S."/>
            <person name="Thomson T."/>
            <person name="Walk T."/>
            <person name="White J."/>
            <person name="Yandava C."/>
            <person name="Izard J."/>
            <person name="Baranova O.V."/>
            <person name="Blanton J.M."/>
            <person name="Tanner A.C."/>
            <person name="Dewhirst F.E."/>
            <person name="Haas B."/>
            <person name="Nusbaum C."/>
            <person name="Birren B."/>
        </authorList>
    </citation>
    <scope>NUCLEOTIDE SEQUENCE [LARGE SCALE GENOMIC DNA]</scope>
    <source>
        <strain evidence="7">1-1 BBBD Race 1</strain>
    </source>
</reference>
<reference evidence="8 9" key="3">
    <citation type="journal article" date="2017" name="G3 (Bethesda)">
        <title>Comparative analysis highlights variable genome content of wheat rusts and divergence of the mating loci.</title>
        <authorList>
            <person name="Cuomo C.A."/>
            <person name="Bakkeren G."/>
            <person name="Khalil H.B."/>
            <person name="Panwar V."/>
            <person name="Joly D."/>
            <person name="Linning R."/>
            <person name="Sakthikumar S."/>
            <person name="Song X."/>
            <person name="Adiconis X."/>
            <person name="Fan L."/>
            <person name="Goldberg J.M."/>
            <person name="Levin J.Z."/>
            <person name="Young S."/>
            <person name="Zeng Q."/>
            <person name="Anikster Y."/>
            <person name="Bruce M."/>
            <person name="Wang M."/>
            <person name="Yin C."/>
            <person name="McCallum B."/>
            <person name="Szabo L.J."/>
            <person name="Hulbert S."/>
            <person name="Chen X."/>
            <person name="Fellers J.P."/>
        </authorList>
    </citation>
    <scope>NUCLEOTIDE SEQUENCE</scope>
    <source>
        <strain evidence="9">Isolate 1-1 / race 1 (BBBD)</strain>
        <strain evidence="8">isolate 1-1 / race 1 (BBBD)</strain>
    </source>
</reference>
<evidence type="ECO:0000313" key="9">
    <source>
        <dbReference type="Proteomes" id="UP000005240"/>
    </source>
</evidence>
<dbReference type="GO" id="GO:0031369">
    <property type="term" value="F:translation initiation factor binding"/>
    <property type="evidence" value="ECO:0007669"/>
    <property type="project" value="InterPro"/>
</dbReference>
<dbReference type="GO" id="GO:0071541">
    <property type="term" value="C:eukaryotic translation initiation factor 3 complex, eIF3m"/>
    <property type="evidence" value="ECO:0007669"/>
    <property type="project" value="TreeGrafter"/>
</dbReference>
<dbReference type="GO" id="GO:0033290">
    <property type="term" value="C:eukaryotic 48S preinitiation complex"/>
    <property type="evidence" value="ECO:0007669"/>
    <property type="project" value="UniProtKB-UniRule"/>
</dbReference>
<dbReference type="InterPro" id="IPR037518">
    <property type="entry name" value="MPN"/>
</dbReference>
<feature type="domain" description="MPN" evidence="6">
    <location>
        <begin position="77"/>
        <end position="217"/>
    </location>
</feature>
<keyword evidence="9" id="KW-1185">Reference proteome</keyword>
<dbReference type="SMART" id="SM00232">
    <property type="entry name" value="JAB_MPN"/>
    <property type="match status" value="1"/>
</dbReference>
<comment type="function">
    <text evidence="4">Component of the eukaryotic translation initiation factor 3 (eIF-3) complex, which is involved in protein synthesis of a specialized repertoire of mRNAs and, together with other initiation factors, stimulates binding of mRNA and methionyl-tRNAi to the 40S ribosome. The eIF-3 complex specifically targets and initiates translation of a subset of mRNAs involved in cell proliferation.</text>
</comment>
<protein>
    <recommendedName>
        <fullName evidence="4">Eukaryotic translation initiation factor 3 subunit F</fullName>
        <shortName evidence="4">eIF3f</shortName>
    </recommendedName>
</protein>
<dbReference type="FunFam" id="3.40.140.10:FF:000128">
    <property type="entry name" value="Eukaryotic translation initiation factor 3 subunit F"/>
    <property type="match status" value="1"/>
</dbReference>
<keyword evidence="2 4" id="KW-0396">Initiation factor</keyword>
<evidence type="ECO:0000313" key="8">
    <source>
        <dbReference type="EnsemblFungi" id="PTTG_05152-t43_1-p1"/>
    </source>
</evidence>
<dbReference type="PANTHER" id="PTHR10540:SF6">
    <property type="entry name" value="EUKARYOTIC TRANSLATION INITIATION FACTOR 3 SUBUNIT F"/>
    <property type="match status" value="1"/>
</dbReference>
<dbReference type="Proteomes" id="UP000005240">
    <property type="component" value="Unassembled WGS sequence"/>
</dbReference>
<reference evidence="8" key="4">
    <citation type="submission" date="2025-05" db="UniProtKB">
        <authorList>
            <consortium name="EnsemblFungi"/>
        </authorList>
    </citation>
    <scope>IDENTIFICATION</scope>
    <source>
        <strain evidence="8">isolate 1-1 / race 1 (BBBD)</strain>
    </source>
</reference>
<name>A0A180GQ23_PUCT1</name>
<evidence type="ECO:0000256" key="2">
    <source>
        <dbReference type="ARBA" id="ARBA00022540"/>
    </source>
</evidence>
<keyword evidence="3 4" id="KW-0648">Protein biosynthesis</keyword>
<dbReference type="Gene3D" id="3.40.140.10">
    <property type="entry name" value="Cytidine Deaminase, domain 2"/>
    <property type="match status" value="1"/>
</dbReference>
<dbReference type="GO" id="GO:0001732">
    <property type="term" value="P:formation of cytoplasmic translation initiation complex"/>
    <property type="evidence" value="ECO:0007669"/>
    <property type="project" value="UniProtKB-UniRule"/>
</dbReference>
<feature type="region of interest" description="Disordered" evidence="5">
    <location>
        <begin position="35"/>
        <end position="74"/>
    </location>
</feature>
<dbReference type="PROSITE" id="PS50249">
    <property type="entry name" value="MPN"/>
    <property type="match status" value="1"/>
</dbReference>
<dbReference type="GO" id="GO:0008237">
    <property type="term" value="F:metallopeptidase activity"/>
    <property type="evidence" value="ECO:0007669"/>
    <property type="project" value="InterPro"/>
</dbReference>
<evidence type="ECO:0000256" key="1">
    <source>
        <dbReference type="ARBA" id="ARBA00022490"/>
    </source>
</evidence>
<evidence type="ECO:0000256" key="4">
    <source>
        <dbReference type="HAMAP-Rule" id="MF_03005"/>
    </source>
</evidence>
<dbReference type="CDD" id="cd08064">
    <property type="entry name" value="MPN_eIF3f"/>
    <property type="match status" value="1"/>
</dbReference>
<dbReference type="VEuPathDB" id="FungiDB:PTTG_05152"/>
<evidence type="ECO:0000256" key="5">
    <source>
        <dbReference type="SAM" id="MobiDB-lite"/>
    </source>
</evidence>
<dbReference type="EnsemblFungi" id="PTTG_05152-t43_1">
    <property type="protein sequence ID" value="PTTG_05152-t43_1-p1"/>
    <property type="gene ID" value="PTTG_05152"/>
</dbReference>
<dbReference type="HAMAP" id="MF_03005">
    <property type="entry name" value="eIF3f"/>
    <property type="match status" value="1"/>
</dbReference>
<evidence type="ECO:0000259" key="6">
    <source>
        <dbReference type="PROSITE" id="PS50249"/>
    </source>
</evidence>
<dbReference type="Pfam" id="PF13012">
    <property type="entry name" value="MitMem_reg"/>
    <property type="match status" value="1"/>
</dbReference>
<proteinExistence type="inferred from homology"/>
<dbReference type="Pfam" id="PF01398">
    <property type="entry name" value="JAB"/>
    <property type="match status" value="1"/>
</dbReference>
<comment type="similarity">
    <text evidence="4">Belongs to the eIF-3 subunit F family.</text>
</comment>
<evidence type="ECO:0000313" key="7">
    <source>
        <dbReference type="EMBL" id="OAV94641.1"/>
    </source>
</evidence>
<organism evidence="7">
    <name type="scientific">Puccinia triticina (isolate 1-1 / race 1 (BBBD))</name>
    <name type="common">Brown leaf rust fungus</name>
    <dbReference type="NCBI Taxonomy" id="630390"/>
    <lineage>
        <taxon>Eukaryota</taxon>
        <taxon>Fungi</taxon>
        <taxon>Dikarya</taxon>
        <taxon>Basidiomycota</taxon>
        <taxon>Pucciniomycotina</taxon>
        <taxon>Pucciniomycetes</taxon>
        <taxon>Pucciniales</taxon>
        <taxon>Pucciniaceae</taxon>
        <taxon>Puccinia</taxon>
    </lineage>
</organism>
<evidence type="ECO:0000256" key="3">
    <source>
        <dbReference type="ARBA" id="ARBA00022917"/>
    </source>
</evidence>